<dbReference type="PANTHER" id="PTHR43280">
    <property type="entry name" value="ARAC-FAMILY TRANSCRIPTIONAL REGULATOR"/>
    <property type="match status" value="1"/>
</dbReference>
<feature type="transmembrane region" description="Helical" evidence="5">
    <location>
        <begin position="107"/>
        <end position="129"/>
    </location>
</feature>
<name>S3V360_9LEPT</name>
<evidence type="ECO:0000256" key="1">
    <source>
        <dbReference type="ARBA" id="ARBA00023015"/>
    </source>
</evidence>
<dbReference type="Pfam" id="PF12833">
    <property type="entry name" value="HTH_18"/>
    <property type="match status" value="1"/>
</dbReference>
<dbReference type="InterPro" id="IPR009057">
    <property type="entry name" value="Homeodomain-like_sf"/>
</dbReference>
<dbReference type="STRING" id="1193011.LEP1GSC058_0115"/>
<dbReference type="SMART" id="SM00342">
    <property type="entry name" value="HTH_ARAC"/>
    <property type="match status" value="1"/>
</dbReference>
<dbReference type="PROSITE" id="PS01124">
    <property type="entry name" value="HTH_ARAC_FAMILY_2"/>
    <property type="match status" value="1"/>
</dbReference>
<dbReference type="Gene3D" id="1.10.10.60">
    <property type="entry name" value="Homeodomain-like"/>
    <property type="match status" value="1"/>
</dbReference>
<evidence type="ECO:0000256" key="5">
    <source>
        <dbReference type="SAM" id="Phobius"/>
    </source>
</evidence>
<dbReference type="InterPro" id="IPR018060">
    <property type="entry name" value="HTH_AraC"/>
</dbReference>
<dbReference type="Proteomes" id="UP000014540">
    <property type="component" value="Unassembled WGS sequence"/>
</dbReference>
<feature type="transmembrane region" description="Helical" evidence="5">
    <location>
        <begin position="246"/>
        <end position="265"/>
    </location>
</feature>
<proteinExistence type="predicted"/>
<reference evidence="7" key="1">
    <citation type="submission" date="2013-04" db="EMBL/GenBank/DDBJ databases">
        <authorList>
            <person name="Harkins D.M."/>
            <person name="Durkin A.S."/>
            <person name="Selengut J.D."/>
            <person name="Sanka R."/>
            <person name="DePew J."/>
            <person name="Purushe J."/>
            <person name="Ahmed A."/>
            <person name="van der Linden H."/>
            <person name="Goris M.G.A."/>
            <person name="Hartskeerl R.A."/>
            <person name="Vinetz J.M."/>
            <person name="Sutton G.G."/>
            <person name="Nelson W.C."/>
            <person name="Fouts D.E."/>
        </authorList>
    </citation>
    <scope>NUCLEOTIDE SEQUENCE [LARGE SCALE GENOMIC DNA]</scope>
    <source>
        <strain evidence="7">BUT 6</strain>
    </source>
</reference>
<dbReference type="AlphaFoldDB" id="S3V360"/>
<gene>
    <name evidence="7" type="ORF">LEP1GSC058_0115</name>
</gene>
<keyword evidence="5" id="KW-0472">Membrane</keyword>
<evidence type="ECO:0000313" key="7">
    <source>
        <dbReference type="EMBL" id="EPG75054.1"/>
    </source>
</evidence>
<keyword evidence="1" id="KW-0805">Transcription regulation</keyword>
<accession>S3V360</accession>
<keyword evidence="5" id="KW-1133">Transmembrane helix</keyword>
<keyword evidence="3" id="KW-0804">Transcription</keyword>
<feature type="transmembrane region" description="Helical" evidence="5">
    <location>
        <begin position="40"/>
        <end position="63"/>
    </location>
</feature>
<feature type="transmembrane region" description="Helical" evidence="5">
    <location>
        <begin position="178"/>
        <end position="197"/>
    </location>
</feature>
<evidence type="ECO:0000256" key="4">
    <source>
        <dbReference type="SAM" id="MobiDB-lite"/>
    </source>
</evidence>
<feature type="transmembrane region" description="Helical" evidence="5">
    <location>
        <begin position="141"/>
        <end position="158"/>
    </location>
</feature>
<dbReference type="PANTHER" id="PTHR43280:SF29">
    <property type="entry name" value="ARAC-FAMILY TRANSCRIPTIONAL REGULATOR"/>
    <property type="match status" value="1"/>
</dbReference>
<evidence type="ECO:0000259" key="6">
    <source>
        <dbReference type="PROSITE" id="PS01124"/>
    </source>
</evidence>
<evidence type="ECO:0000313" key="8">
    <source>
        <dbReference type="Proteomes" id="UP000014540"/>
    </source>
</evidence>
<keyword evidence="8" id="KW-1185">Reference proteome</keyword>
<dbReference type="GO" id="GO:0043565">
    <property type="term" value="F:sequence-specific DNA binding"/>
    <property type="evidence" value="ECO:0007669"/>
    <property type="project" value="InterPro"/>
</dbReference>
<feature type="transmembrane region" description="Helical" evidence="5">
    <location>
        <begin position="217"/>
        <end position="240"/>
    </location>
</feature>
<keyword evidence="5" id="KW-0812">Transmembrane</keyword>
<feature type="region of interest" description="Disordered" evidence="4">
    <location>
        <begin position="392"/>
        <end position="417"/>
    </location>
</feature>
<feature type="domain" description="HTH araC/xylS-type" evidence="6">
    <location>
        <begin position="304"/>
        <end position="398"/>
    </location>
</feature>
<dbReference type="EMBL" id="AKWZ02000004">
    <property type="protein sequence ID" value="EPG75054.1"/>
    <property type="molecule type" value="Genomic_DNA"/>
</dbReference>
<evidence type="ECO:0000256" key="3">
    <source>
        <dbReference type="ARBA" id="ARBA00023163"/>
    </source>
</evidence>
<feature type="compositionally biased region" description="Basic and acidic residues" evidence="4">
    <location>
        <begin position="398"/>
        <end position="408"/>
    </location>
</feature>
<keyword evidence="2 7" id="KW-0238">DNA-binding</keyword>
<dbReference type="SUPFAM" id="SSF46689">
    <property type="entry name" value="Homeodomain-like"/>
    <property type="match status" value="1"/>
</dbReference>
<sequence length="417" mass="48140">MPPTNSFRFYNEIIRNNDPDLSDLKVRKLDRSLFFFKLPIMLNFGTGVAIIYFGAGLSFLLAVQRILSRQKGREDRLATVLFVALGIILFSSGNVVREVDQTYPHSIFLLLTSFSTIGPLTLLYTRSLLYPNQALDRDVRLHFIVPGIFLILEIAFFARPISVIIDDLKEFRTARFRHYLAFSFMMTTLLTTGYFLVRYRMLLTVFSVKEIRPQIRFILTLATVTVCAMYSLIFGFMAGWNDLFEIGGMLVTFTVILLFLAPARYPNFFAPLTREVRRKKYEKSLLVGLDLALLELRMDELMREGKLYRDPDLTLHSLADDLEIKPYQLTEFLNEHLQVGFYSYINRFRIDEAVALLSENPEKDILSICYFVGFNSKSSFNDAFRKITGKTPSQLRRTRSEKNTESAKPRIAKSVSL</sequence>
<evidence type="ECO:0000256" key="2">
    <source>
        <dbReference type="ARBA" id="ARBA00023125"/>
    </source>
</evidence>
<feature type="transmembrane region" description="Helical" evidence="5">
    <location>
        <begin position="75"/>
        <end position="95"/>
    </location>
</feature>
<organism evidence="7 8">
    <name type="scientific">Leptospira fainei serovar Hurstbridge str. BUT 6</name>
    <dbReference type="NCBI Taxonomy" id="1193011"/>
    <lineage>
        <taxon>Bacteria</taxon>
        <taxon>Pseudomonadati</taxon>
        <taxon>Spirochaetota</taxon>
        <taxon>Spirochaetia</taxon>
        <taxon>Leptospirales</taxon>
        <taxon>Leptospiraceae</taxon>
        <taxon>Leptospira</taxon>
    </lineage>
</organism>
<protein>
    <submittedName>
        <fullName evidence="7">DNA-binding helix-turn-helix protein</fullName>
    </submittedName>
</protein>
<dbReference type="GO" id="GO:0003700">
    <property type="term" value="F:DNA-binding transcription factor activity"/>
    <property type="evidence" value="ECO:0007669"/>
    <property type="project" value="InterPro"/>
</dbReference>
<comment type="caution">
    <text evidence="7">The sequence shown here is derived from an EMBL/GenBank/DDBJ whole genome shotgun (WGS) entry which is preliminary data.</text>
</comment>